<reference evidence="2" key="1">
    <citation type="submission" date="2017-09" db="EMBL/GenBank/DDBJ databases">
        <title>Polyketide synthases of a Diaporthe helianthi virulent isolate.</title>
        <authorList>
            <person name="Baroncelli R."/>
        </authorList>
    </citation>
    <scope>NUCLEOTIDE SEQUENCE [LARGE SCALE GENOMIC DNA]</scope>
    <source>
        <strain evidence="2">7/96</strain>
    </source>
</reference>
<keyword evidence="3" id="KW-1185">Reference proteome</keyword>
<feature type="region of interest" description="Disordered" evidence="1">
    <location>
        <begin position="217"/>
        <end position="241"/>
    </location>
</feature>
<evidence type="ECO:0000256" key="1">
    <source>
        <dbReference type="SAM" id="MobiDB-lite"/>
    </source>
</evidence>
<dbReference type="EMBL" id="MAVT02003315">
    <property type="protein sequence ID" value="POS68731.1"/>
    <property type="molecule type" value="Genomic_DNA"/>
</dbReference>
<accession>A0A2P5HEP9</accession>
<feature type="compositionally biased region" description="Basic and acidic residues" evidence="1">
    <location>
        <begin position="217"/>
        <end position="226"/>
    </location>
</feature>
<dbReference type="InParanoid" id="A0A2P5HEP9"/>
<evidence type="ECO:0000313" key="3">
    <source>
        <dbReference type="Proteomes" id="UP000094444"/>
    </source>
</evidence>
<sequence length="560" mass="62445">MGNTISTCLKASLDNVRKRHSIKPATDISEAMHVAGFMPDEKQTHPYFWGEEWNQERRFKQHVKHSGYEEARILIGDGSQGDIERNINKGLRAVSTAYRLLDNDNSESQSNPNCLGPEISYQQQLESPNIVGVCLSDDLLAWRREHHLHALGRISSDSHRGRRRASNEVIQLLGAEDWPAPLLTTDVLFGAGLMNMLIGAYDARVLYSNYCIDTDSFHEPPSERSSPEPNRQSSACSAFPKAQKVPLGVERRRAVESGQTYTHAKSDLEARQMTRLDGCTAKMDRETAHVVYFCEANRAGIAAESMGRCFDPAAIYDDMVFSSAATDIVNIHSDLGSSEIVNACLNAADVTNSGVLTEDALRRVYDAFAAVGARCLTERWSEPGGGMNGMLYVWHILNDRSSFLRKAVLGWSKIRRELEGFKREQREADFDEVFDVDYHTTGYSRCLKVACNRAEVCNGVERLLETAGTRNKELLRKLWMCLAGWPLNYAKGGIVDADREEGIVQSLATALAQVYHDGLVLEEQWLIAHAHHHAWQINHLMEAAMFGGLLDGGRLMGNVG</sequence>
<dbReference type="OrthoDB" id="640151at2759"/>
<dbReference type="Proteomes" id="UP000094444">
    <property type="component" value="Unassembled WGS sequence"/>
</dbReference>
<protein>
    <submittedName>
        <fullName evidence="2">Uncharacterized protein</fullName>
    </submittedName>
</protein>
<organism evidence="2 3">
    <name type="scientific">Diaporthe helianthi</name>
    <dbReference type="NCBI Taxonomy" id="158607"/>
    <lineage>
        <taxon>Eukaryota</taxon>
        <taxon>Fungi</taxon>
        <taxon>Dikarya</taxon>
        <taxon>Ascomycota</taxon>
        <taxon>Pezizomycotina</taxon>
        <taxon>Sordariomycetes</taxon>
        <taxon>Sordariomycetidae</taxon>
        <taxon>Diaporthales</taxon>
        <taxon>Diaporthaceae</taxon>
        <taxon>Diaporthe</taxon>
    </lineage>
</organism>
<gene>
    <name evidence="2" type="ORF">DHEL01_v212875</name>
</gene>
<evidence type="ECO:0000313" key="2">
    <source>
        <dbReference type="EMBL" id="POS68731.1"/>
    </source>
</evidence>
<name>A0A2P5HEP9_DIAHE</name>
<proteinExistence type="predicted"/>
<dbReference type="AlphaFoldDB" id="A0A2P5HEP9"/>
<comment type="caution">
    <text evidence="2">The sequence shown here is derived from an EMBL/GenBank/DDBJ whole genome shotgun (WGS) entry which is preliminary data.</text>
</comment>